<dbReference type="GO" id="GO:0043138">
    <property type="term" value="F:3'-5' DNA helicase activity"/>
    <property type="evidence" value="ECO:0007669"/>
    <property type="project" value="TreeGrafter"/>
</dbReference>
<sequence length="693" mass="79207">MYENSIQTEALNAMVDVIRGTNLKPASSESLAAFFESRSDLSGTLYLGYPIIGTAEGSFQIDSLFVSPDKGLVIFHQIEGTTAEHIEEIQDESYTKLQAKLMQYTNLTKRRHLMVEINVATWAPACQEQDLEIDDDYPVLRSAAELEAFLDEVKWDNFEYFEKLVAAIQSVSNIRSGKRRNYVQQSNSRGAKLKLLEDTIANLDRSQGAAVIETADGVQRIRGLAGSGKTTVLALKAAYLHAKHPDWNIAVTFYTQALKGQFEKLITTFSYEHKNEEPDWDKISIIHSWGSPRMEGVYYNICQWHNIEYFDFATARNRARGREFEYVCKEALAQIHDFEEHYDAILIDEAQDVPPSFFQLCYGLVREPKRLIYAYDELQNLGGASMVSPEELFGHNAEGVPLVSLRNEQGKPKRDIILDVCYRNSRPLLSAAHALGFGIYRDEGLVQLFEHESLWREIGYEVADGKLQAGEHVRLVRQPKTSPEFLEKHSPLDDLVQFQTFQNNDEQMYWLTDQIETNLKQDELQPDDLIVIHPDPKTAREAFGLIRSILFARGINSHIAGVTTTPDEFFVSDSVVFTSIYRAKGNEAAMVYVINAQWCSRGYAFPRNSLFTAMTRSKAWVRVCGYNQGSDSIDRLIHEYEQVKDNHFALEFNYPTEQERQRLTLVNRDMSPQELERRQDILSGFDRLTEALD</sequence>
<dbReference type="InterPro" id="IPR000212">
    <property type="entry name" value="DNA_helicase_UvrD/REP"/>
</dbReference>
<dbReference type="EMBL" id="AZHX01000710">
    <property type="protein sequence ID" value="ETX06392.1"/>
    <property type="molecule type" value="Genomic_DNA"/>
</dbReference>
<reference evidence="3 4" key="1">
    <citation type="journal article" date="2014" name="Nature">
        <title>An environmental bacterial taxon with a large and distinct metabolic repertoire.</title>
        <authorList>
            <person name="Wilson M.C."/>
            <person name="Mori T."/>
            <person name="Ruckert C."/>
            <person name="Uria A.R."/>
            <person name="Helf M.J."/>
            <person name="Takada K."/>
            <person name="Gernert C."/>
            <person name="Steffens U.A."/>
            <person name="Heycke N."/>
            <person name="Schmitt S."/>
            <person name="Rinke C."/>
            <person name="Helfrich E.J."/>
            <person name="Brachmann A.O."/>
            <person name="Gurgui C."/>
            <person name="Wakimoto T."/>
            <person name="Kracht M."/>
            <person name="Crusemann M."/>
            <person name="Hentschel U."/>
            <person name="Abe I."/>
            <person name="Matsunaga S."/>
            <person name="Kalinowski J."/>
            <person name="Takeyama H."/>
            <person name="Piel J."/>
        </authorList>
    </citation>
    <scope>NUCLEOTIDE SEQUENCE [LARGE SCALE GENOMIC DNA]</scope>
    <source>
        <strain evidence="4">TSY2</strain>
    </source>
</reference>
<dbReference type="Pfam" id="PF13538">
    <property type="entry name" value="UvrD_C_2"/>
    <property type="match status" value="1"/>
</dbReference>
<keyword evidence="3" id="KW-0067">ATP-binding</keyword>
<dbReference type="GO" id="GO:0005829">
    <property type="term" value="C:cytosol"/>
    <property type="evidence" value="ECO:0007669"/>
    <property type="project" value="TreeGrafter"/>
</dbReference>
<keyword evidence="4" id="KW-1185">Reference proteome</keyword>
<dbReference type="Proteomes" id="UP000019140">
    <property type="component" value="Unassembled WGS sequence"/>
</dbReference>
<dbReference type="HOGENOM" id="CLU_015624_1_0_7"/>
<proteinExistence type="predicted"/>
<keyword evidence="3" id="KW-0347">Helicase</keyword>
<dbReference type="GO" id="GO:0000725">
    <property type="term" value="P:recombinational repair"/>
    <property type="evidence" value="ECO:0007669"/>
    <property type="project" value="TreeGrafter"/>
</dbReference>
<dbReference type="PANTHER" id="PTHR11070:SF2">
    <property type="entry name" value="ATP-DEPENDENT DNA HELICASE SRS2"/>
    <property type="match status" value="1"/>
</dbReference>
<evidence type="ECO:0000256" key="1">
    <source>
        <dbReference type="ARBA" id="ARBA00034923"/>
    </source>
</evidence>
<dbReference type="GO" id="GO:0003677">
    <property type="term" value="F:DNA binding"/>
    <property type="evidence" value="ECO:0007669"/>
    <property type="project" value="InterPro"/>
</dbReference>
<dbReference type="GO" id="GO:0033202">
    <property type="term" value="C:DNA helicase complex"/>
    <property type="evidence" value="ECO:0007669"/>
    <property type="project" value="TreeGrafter"/>
</dbReference>
<dbReference type="Gene3D" id="3.40.50.300">
    <property type="entry name" value="P-loop containing nucleotide triphosphate hydrolases"/>
    <property type="match status" value="2"/>
</dbReference>
<organism evidence="3 4">
    <name type="scientific">Candidatus Entotheonella gemina</name>
    <dbReference type="NCBI Taxonomy" id="1429439"/>
    <lineage>
        <taxon>Bacteria</taxon>
        <taxon>Pseudomonadati</taxon>
        <taxon>Nitrospinota/Tectimicrobiota group</taxon>
        <taxon>Candidatus Tectimicrobiota</taxon>
        <taxon>Candidatus Entotheonellia</taxon>
        <taxon>Candidatus Entotheonellales</taxon>
        <taxon>Candidatus Entotheonellaceae</taxon>
        <taxon>Candidatus Entotheonella</taxon>
    </lineage>
</organism>
<accession>W4M9U8</accession>
<dbReference type="AlphaFoldDB" id="W4M9U8"/>
<gene>
    <name evidence="3" type="ORF">ETSY2_17430</name>
</gene>
<name>W4M9U8_9BACT</name>
<evidence type="ECO:0000259" key="2">
    <source>
        <dbReference type="Pfam" id="PF13538"/>
    </source>
</evidence>
<keyword evidence="3" id="KW-0378">Hydrolase</keyword>
<evidence type="ECO:0000313" key="3">
    <source>
        <dbReference type="EMBL" id="ETX06392.1"/>
    </source>
</evidence>
<keyword evidence="3" id="KW-0547">Nucleotide-binding</keyword>
<feature type="domain" description="UvrD-like helicase C-terminal" evidence="2">
    <location>
        <begin position="575"/>
        <end position="623"/>
    </location>
</feature>
<dbReference type="InterPro" id="IPR027417">
    <property type="entry name" value="P-loop_NTPase"/>
</dbReference>
<dbReference type="InterPro" id="IPR027785">
    <property type="entry name" value="UvrD-like_helicase_C"/>
</dbReference>
<comment type="caution">
    <text evidence="3">The sequence shown here is derived from an EMBL/GenBank/DDBJ whole genome shotgun (WGS) entry which is preliminary data.</text>
</comment>
<feature type="non-terminal residue" evidence="3">
    <location>
        <position position="693"/>
    </location>
</feature>
<dbReference type="PANTHER" id="PTHR11070">
    <property type="entry name" value="UVRD / RECB / PCRA DNA HELICASE FAMILY MEMBER"/>
    <property type="match status" value="1"/>
</dbReference>
<evidence type="ECO:0000313" key="4">
    <source>
        <dbReference type="Proteomes" id="UP000019140"/>
    </source>
</evidence>
<dbReference type="SUPFAM" id="SSF52540">
    <property type="entry name" value="P-loop containing nucleoside triphosphate hydrolases"/>
    <property type="match status" value="1"/>
</dbReference>
<dbReference type="GO" id="GO:0005524">
    <property type="term" value="F:ATP binding"/>
    <property type="evidence" value="ECO:0007669"/>
    <property type="project" value="InterPro"/>
</dbReference>
<protein>
    <recommendedName>
        <fullName evidence="1">DNA 3'-5' helicase II</fullName>
    </recommendedName>
</protein>